<feature type="repeat" description="PPR" evidence="2">
    <location>
        <begin position="182"/>
        <end position="216"/>
    </location>
</feature>
<dbReference type="InterPro" id="IPR002885">
    <property type="entry name" value="PPR_rpt"/>
</dbReference>
<dbReference type="AlphaFoldDB" id="A0A5N6PSN9"/>
<dbReference type="PROSITE" id="PS51375">
    <property type="entry name" value="PPR"/>
    <property type="match status" value="6"/>
</dbReference>
<evidence type="ECO:0000313" key="3">
    <source>
        <dbReference type="EMBL" id="KAD7116584.1"/>
    </source>
</evidence>
<dbReference type="NCBIfam" id="TIGR00756">
    <property type="entry name" value="PPR"/>
    <property type="match status" value="6"/>
</dbReference>
<feature type="repeat" description="PPR" evidence="2">
    <location>
        <begin position="374"/>
        <end position="408"/>
    </location>
</feature>
<dbReference type="InterPro" id="IPR044578">
    <property type="entry name" value="BIR6-like"/>
</dbReference>
<reference evidence="3 4" key="1">
    <citation type="submission" date="2019-05" db="EMBL/GenBank/DDBJ databases">
        <title>Mikania micrantha, genome provides insights into the molecular mechanism of rapid growth.</title>
        <authorList>
            <person name="Liu B."/>
        </authorList>
    </citation>
    <scope>NUCLEOTIDE SEQUENCE [LARGE SCALE GENOMIC DNA]</scope>
    <source>
        <strain evidence="3">NLD-2019</strain>
        <tissue evidence="3">Leaf</tissue>
    </source>
</reference>
<organism evidence="3 4">
    <name type="scientific">Mikania micrantha</name>
    <name type="common">bitter vine</name>
    <dbReference type="NCBI Taxonomy" id="192012"/>
    <lineage>
        <taxon>Eukaryota</taxon>
        <taxon>Viridiplantae</taxon>
        <taxon>Streptophyta</taxon>
        <taxon>Embryophyta</taxon>
        <taxon>Tracheophyta</taxon>
        <taxon>Spermatophyta</taxon>
        <taxon>Magnoliopsida</taxon>
        <taxon>eudicotyledons</taxon>
        <taxon>Gunneridae</taxon>
        <taxon>Pentapetalae</taxon>
        <taxon>asterids</taxon>
        <taxon>campanulids</taxon>
        <taxon>Asterales</taxon>
        <taxon>Asteraceae</taxon>
        <taxon>Asteroideae</taxon>
        <taxon>Heliantheae alliance</taxon>
        <taxon>Eupatorieae</taxon>
        <taxon>Mikania</taxon>
    </lineage>
</organism>
<dbReference type="OrthoDB" id="185373at2759"/>
<accession>A0A5N6PSN9</accession>
<dbReference type="Proteomes" id="UP000326396">
    <property type="component" value="Linkage Group LG10"/>
</dbReference>
<dbReference type="InterPro" id="IPR011990">
    <property type="entry name" value="TPR-like_helical_dom_sf"/>
</dbReference>
<dbReference type="Gene3D" id="1.25.40.10">
    <property type="entry name" value="Tetratricopeptide repeat domain"/>
    <property type="match status" value="3"/>
</dbReference>
<gene>
    <name evidence="3" type="ORF">E3N88_03852</name>
</gene>
<dbReference type="PANTHER" id="PTHR47003:SF11">
    <property type="entry name" value="PPR SUPERFAMILY PROTEIN"/>
    <property type="match status" value="1"/>
</dbReference>
<dbReference type="EMBL" id="SZYD01000002">
    <property type="protein sequence ID" value="KAD7116584.1"/>
    <property type="molecule type" value="Genomic_DNA"/>
</dbReference>
<feature type="repeat" description="PPR" evidence="2">
    <location>
        <begin position="287"/>
        <end position="321"/>
    </location>
</feature>
<dbReference type="Pfam" id="PF01535">
    <property type="entry name" value="PPR"/>
    <property type="match status" value="3"/>
</dbReference>
<sequence length="446" mass="51316">MAFPQIIKRSTKTLDVLHSSIHTSSSSPSISVSVCSDKTINSSQSSIHTKPTSHNSHSLLHLHPRYFCNKLIENPVEFDIQLTAEAEKLCKIISNHRDRSKLESLLNSTQVELSPALVTEVLKKLSNAGVFALSFFRWAEKQSGFKHTSDSYNALIEALGKIKQFKMIWTLVNEMKVKGVLDKTTFALISRRYARAKKVKEAMEAFERMETFGFKIELCDINRFLDTLCKSRQVESAHQVFDKMTKRKFMPNIKSYTILLEGWGQEMNLLKLDEVYREMKGNGFEPDVVAYGIIINAYCKAKKYDQAIKKFDEMKLNNIEPTPHIYCTLINGDFKCDPSACTYEIMVRMFCNEGKMDMAMSIWEEMKDEGILPGMHMFATLINGLCREKKLQDACKYFEEMLDMGIRPPTHMFNKVKQIFVHEGKEDVLMMLTRRLEKLKTLLVVS</sequence>
<protein>
    <recommendedName>
        <fullName evidence="5">Pentacotripeptide-repeat region of PRORP domain-containing protein</fullName>
    </recommendedName>
</protein>
<keyword evidence="4" id="KW-1185">Reference proteome</keyword>
<feature type="repeat" description="PPR" evidence="2">
    <location>
        <begin position="252"/>
        <end position="286"/>
    </location>
</feature>
<dbReference type="Pfam" id="PF13041">
    <property type="entry name" value="PPR_2"/>
    <property type="match status" value="3"/>
</dbReference>
<evidence type="ECO:0008006" key="5">
    <source>
        <dbReference type="Google" id="ProtNLM"/>
    </source>
</evidence>
<name>A0A5N6PSN9_9ASTR</name>
<evidence type="ECO:0000313" key="4">
    <source>
        <dbReference type="Proteomes" id="UP000326396"/>
    </source>
</evidence>
<evidence type="ECO:0000256" key="2">
    <source>
        <dbReference type="PROSITE-ProRule" id="PRU00708"/>
    </source>
</evidence>
<keyword evidence="1" id="KW-0677">Repeat</keyword>
<dbReference type="PANTHER" id="PTHR47003">
    <property type="entry name" value="OS01G0970900 PROTEIN"/>
    <property type="match status" value="1"/>
</dbReference>
<feature type="repeat" description="PPR" evidence="2">
    <location>
        <begin position="339"/>
        <end position="373"/>
    </location>
</feature>
<feature type="repeat" description="PPR" evidence="2">
    <location>
        <begin position="217"/>
        <end position="251"/>
    </location>
</feature>
<dbReference type="GO" id="GO:0008380">
    <property type="term" value="P:RNA splicing"/>
    <property type="evidence" value="ECO:0007669"/>
    <property type="project" value="InterPro"/>
</dbReference>
<comment type="caution">
    <text evidence="3">The sequence shown here is derived from an EMBL/GenBank/DDBJ whole genome shotgun (WGS) entry which is preliminary data.</text>
</comment>
<evidence type="ECO:0000256" key="1">
    <source>
        <dbReference type="ARBA" id="ARBA00022737"/>
    </source>
</evidence>
<proteinExistence type="predicted"/>